<proteinExistence type="predicted"/>
<evidence type="ECO:0000313" key="1">
    <source>
        <dbReference type="EMBL" id="OGY43811.1"/>
    </source>
</evidence>
<reference evidence="1 2" key="1">
    <citation type="journal article" date="2016" name="Nat. Commun.">
        <title>Thousands of microbial genomes shed light on interconnected biogeochemical processes in an aquifer system.</title>
        <authorList>
            <person name="Anantharaman K."/>
            <person name="Brown C.T."/>
            <person name="Hug L.A."/>
            <person name="Sharon I."/>
            <person name="Castelle C.J."/>
            <person name="Probst A.J."/>
            <person name="Thomas B.C."/>
            <person name="Singh A."/>
            <person name="Wilkins M.J."/>
            <person name="Karaoz U."/>
            <person name="Brodie E.L."/>
            <person name="Williams K.H."/>
            <person name="Hubbard S.S."/>
            <person name="Banfield J.F."/>
        </authorList>
    </citation>
    <scope>NUCLEOTIDE SEQUENCE [LARGE SCALE GENOMIC DNA]</scope>
</reference>
<comment type="caution">
    <text evidence="1">The sequence shown here is derived from an EMBL/GenBank/DDBJ whole genome shotgun (WGS) entry which is preliminary data.</text>
</comment>
<protein>
    <recommendedName>
        <fullName evidence="3">Nucleotidyl transferase AbiEii toxin, Type IV TA system</fullName>
    </recommendedName>
</protein>
<dbReference type="EMBL" id="MHIC01000040">
    <property type="protein sequence ID" value="OGY43811.1"/>
    <property type="molecule type" value="Genomic_DNA"/>
</dbReference>
<dbReference type="STRING" id="1797533.A2731_02945"/>
<accession>A0A1G1XUZ3</accession>
<evidence type="ECO:0000313" key="2">
    <source>
        <dbReference type="Proteomes" id="UP000176241"/>
    </source>
</evidence>
<dbReference type="Proteomes" id="UP000176241">
    <property type="component" value="Unassembled WGS sequence"/>
</dbReference>
<evidence type="ECO:0008006" key="3">
    <source>
        <dbReference type="Google" id="ProtNLM"/>
    </source>
</evidence>
<sequence>MDVAIRKQIDSNLHILPPETKKAFIFLSEQLWLGEGGWYLAGGTALAVQAGHRQSVDLDFFSTEKEFNNQELLGRFLTNNDWTTAVNKKNTIYGELFEAGVSFKNYKNRPILRRDFLPARC</sequence>
<name>A0A1G1XUZ3_9BACT</name>
<organism evidence="1 2">
    <name type="scientific">Candidatus Buchananbacteria bacterium RIFCSPHIGHO2_01_FULL_39_8</name>
    <dbReference type="NCBI Taxonomy" id="1797533"/>
    <lineage>
        <taxon>Bacteria</taxon>
        <taxon>Candidatus Buchananiibacteriota</taxon>
    </lineage>
</organism>
<gene>
    <name evidence="1" type="ORF">A2731_02945</name>
</gene>
<dbReference type="Pfam" id="PF08843">
    <property type="entry name" value="AbiEii"/>
    <property type="match status" value="1"/>
</dbReference>
<dbReference type="InterPro" id="IPR014942">
    <property type="entry name" value="AbiEii"/>
</dbReference>
<dbReference type="AlphaFoldDB" id="A0A1G1XUZ3"/>